<sequence>MRCRLSGTTPDSQSWHAEITCASVEGRFDGTWALRQTGARVSGTGHLRSDTPEDFTITGRVTPDYTVFDVGDRVRVQVNIAPDGFEMRFAEIGAASNAPGGGIVRFSR</sequence>
<evidence type="ECO:0000313" key="2">
    <source>
        <dbReference type="Proteomes" id="UP000019593"/>
    </source>
</evidence>
<dbReference type="RefSeq" id="WP_025312354.1">
    <property type="nucleotide sequence ID" value="NZ_CP004372.1"/>
</dbReference>
<dbReference type="OrthoDB" id="9760333at2"/>
<proteinExistence type="predicted"/>
<evidence type="ECO:0000313" key="1">
    <source>
        <dbReference type="EMBL" id="AHM04578.1"/>
    </source>
</evidence>
<organism evidence="1 2">
    <name type="scientific">Roseicyclus elongatus DSM 19469</name>
    <dbReference type="NCBI Taxonomy" id="1294273"/>
    <lineage>
        <taxon>Bacteria</taxon>
        <taxon>Pseudomonadati</taxon>
        <taxon>Pseudomonadota</taxon>
        <taxon>Alphaproteobacteria</taxon>
        <taxon>Rhodobacterales</taxon>
        <taxon>Roseobacteraceae</taxon>
        <taxon>Roseicyclus</taxon>
    </lineage>
</organism>
<name>W8RTQ9_9RHOB</name>
<protein>
    <submittedName>
        <fullName evidence="1">Uncharacterized protein</fullName>
    </submittedName>
</protein>
<dbReference type="Proteomes" id="UP000019593">
    <property type="component" value="Chromosome"/>
</dbReference>
<keyword evidence="2" id="KW-1185">Reference proteome</keyword>
<dbReference type="KEGG" id="red:roselon_02240"/>
<reference evidence="1 2" key="1">
    <citation type="submission" date="2013-03" db="EMBL/GenBank/DDBJ databases">
        <authorList>
            <person name="Fiebig A."/>
            <person name="Goeker M."/>
            <person name="Klenk H.-P.P."/>
        </authorList>
    </citation>
    <scope>NUCLEOTIDE SEQUENCE [LARGE SCALE GENOMIC DNA]</scope>
    <source>
        <strain evidence="2">DSM 19469</strain>
    </source>
</reference>
<accession>W8RTQ9</accession>
<dbReference type="AlphaFoldDB" id="W8RTQ9"/>
<dbReference type="STRING" id="1294273.roselon_02240"/>
<dbReference type="EMBL" id="CP004372">
    <property type="protein sequence ID" value="AHM04578.1"/>
    <property type="molecule type" value="Genomic_DNA"/>
</dbReference>
<dbReference type="HOGENOM" id="CLU_2194978_0_0_5"/>
<gene>
    <name evidence="1" type="ORF">roselon_02240</name>
</gene>